<dbReference type="Gene3D" id="3.30.2350.10">
    <property type="entry name" value="Pseudouridine synthase"/>
    <property type="match status" value="1"/>
</dbReference>
<dbReference type="GO" id="GO:0003723">
    <property type="term" value="F:RNA binding"/>
    <property type="evidence" value="ECO:0007669"/>
    <property type="project" value="InterPro"/>
</dbReference>
<organism evidence="1">
    <name type="scientific">marine sediment metagenome</name>
    <dbReference type="NCBI Taxonomy" id="412755"/>
    <lineage>
        <taxon>unclassified sequences</taxon>
        <taxon>metagenomes</taxon>
        <taxon>ecological metagenomes</taxon>
    </lineage>
</organism>
<dbReference type="InterPro" id="IPR020103">
    <property type="entry name" value="PsdUridine_synth_cat_dom_sf"/>
</dbReference>
<accession>X1LNL8</accession>
<feature type="non-terminal residue" evidence="1">
    <location>
        <position position="44"/>
    </location>
</feature>
<dbReference type="SUPFAM" id="SSF55120">
    <property type="entry name" value="Pseudouridine synthase"/>
    <property type="match status" value="1"/>
</dbReference>
<protein>
    <recommendedName>
        <fullName evidence="2">tRNA pseudouridine(55) synthase TruB</fullName>
    </recommendedName>
</protein>
<reference evidence="1" key="1">
    <citation type="journal article" date="2014" name="Front. Microbiol.">
        <title>High frequency of phylogenetically diverse reductive dehalogenase-homologous genes in deep subseafloor sedimentary metagenomes.</title>
        <authorList>
            <person name="Kawai M."/>
            <person name="Futagami T."/>
            <person name="Toyoda A."/>
            <person name="Takaki Y."/>
            <person name="Nishi S."/>
            <person name="Hori S."/>
            <person name="Arai W."/>
            <person name="Tsubouchi T."/>
            <person name="Morono Y."/>
            <person name="Uchiyama I."/>
            <person name="Ito T."/>
            <person name="Fujiyama A."/>
            <person name="Inagaki F."/>
            <person name="Takami H."/>
        </authorList>
    </citation>
    <scope>NUCLEOTIDE SEQUENCE</scope>
    <source>
        <strain evidence="1">Expedition CK06-06</strain>
    </source>
</reference>
<dbReference type="GO" id="GO:0001522">
    <property type="term" value="P:pseudouridine synthesis"/>
    <property type="evidence" value="ECO:0007669"/>
    <property type="project" value="InterPro"/>
</dbReference>
<gene>
    <name evidence="1" type="ORF">S06H3_37074</name>
</gene>
<dbReference type="GO" id="GO:0009982">
    <property type="term" value="F:pseudouridine synthase activity"/>
    <property type="evidence" value="ECO:0007669"/>
    <property type="project" value="InterPro"/>
</dbReference>
<dbReference type="EMBL" id="BARV01022492">
    <property type="protein sequence ID" value="GAI20693.1"/>
    <property type="molecule type" value="Genomic_DNA"/>
</dbReference>
<name>X1LNL8_9ZZZZ</name>
<evidence type="ECO:0008006" key="2">
    <source>
        <dbReference type="Google" id="ProtNLM"/>
    </source>
</evidence>
<evidence type="ECO:0000313" key="1">
    <source>
        <dbReference type="EMBL" id="GAI20693.1"/>
    </source>
</evidence>
<comment type="caution">
    <text evidence="1">The sequence shown here is derived from an EMBL/GenBank/DDBJ whole genome shotgun (WGS) entry which is preliminary data.</text>
</comment>
<sequence>MSRQRKKKGRPVSGWLIFDKPKGMGSTEVVSKIKWLFKAEKAGH</sequence>
<proteinExistence type="predicted"/>
<dbReference type="AlphaFoldDB" id="X1LNL8"/>